<dbReference type="Pfam" id="PF11306">
    <property type="entry name" value="DUF3108"/>
    <property type="match status" value="1"/>
</dbReference>
<dbReference type="InterPro" id="IPR021457">
    <property type="entry name" value="DUF3108"/>
</dbReference>
<proteinExistence type="predicted"/>
<dbReference type="AlphaFoldDB" id="A0A066RS48"/>
<dbReference type="EMBL" id="JMIB01000031">
    <property type="protein sequence ID" value="KDM90527.1"/>
    <property type="molecule type" value="Genomic_DNA"/>
</dbReference>
<evidence type="ECO:0000313" key="3">
    <source>
        <dbReference type="Proteomes" id="UP000027192"/>
    </source>
</evidence>
<reference evidence="2 3" key="1">
    <citation type="submission" date="2014-04" db="EMBL/GenBank/DDBJ databases">
        <title>Draft genome sequence of Photobacterium halotolerans S2753: a solonamide, ngercheumicin and holomycin producer.</title>
        <authorList>
            <person name="Machado H.R."/>
            <person name="Gram L."/>
        </authorList>
    </citation>
    <scope>NUCLEOTIDE SEQUENCE [LARGE SCALE GENOMIC DNA]</scope>
    <source>
        <strain evidence="2 3">S2753</strain>
    </source>
</reference>
<feature type="chain" id="PRO_5001625932" description="DUF3108 domain-containing protein" evidence="1">
    <location>
        <begin position="30"/>
        <end position="271"/>
    </location>
</feature>
<gene>
    <name evidence="2" type="ORF">EA58_16520</name>
</gene>
<sequence>MIGHIQTLGGFVSRLIVSAFLTFSMASSAAVASPPVEWHQCVKTMTYDLFYGSHKIGFFERKLSWENNQQVDIRSRSKLSALVVKTNFEQQTRLVWSEMKNSFITQSFNRSISGLIDGRTRGQFNQDGTRSDIVNDGEKLSFNSGDLPLLDVEAVASQMRLNLIQGKKTFDFKMQESDDVSHYYFSVAGEETLNTNYGKVKTIRVEQIKKPDREVNLWFAPELDYQLVRGTYKRKILDLKAVLRNKREVCPQSYFTHNLSEMTAKSSAIAP</sequence>
<evidence type="ECO:0000256" key="1">
    <source>
        <dbReference type="SAM" id="SignalP"/>
    </source>
</evidence>
<dbReference type="STRING" id="1654360.EA58_16520"/>
<keyword evidence="3" id="KW-1185">Reference proteome</keyword>
<accession>A0A066RS48</accession>
<evidence type="ECO:0008006" key="4">
    <source>
        <dbReference type="Google" id="ProtNLM"/>
    </source>
</evidence>
<name>A0A066RS48_9GAMM</name>
<keyword evidence="1" id="KW-0732">Signal</keyword>
<evidence type="ECO:0000313" key="2">
    <source>
        <dbReference type="EMBL" id="KDM90527.1"/>
    </source>
</evidence>
<feature type="signal peptide" evidence="1">
    <location>
        <begin position="1"/>
        <end position="29"/>
    </location>
</feature>
<organism evidence="2 3">
    <name type="scientific">Photobacterium galatheae</name>
    <dbReference type="NCBI Taxonomy" id="1654360"/>
    <lineage>
        <taxon>Bacteria</taxon>
        <taxon>Pseudomonadati</taxon>
        <taxon>Pseudomonadota</taxon>
        <taxon>Gammaproteobacteria</taxon>
        <taxon>Vibrionales</taxon>
        <taxon>Vibrionaceae</taxon>
        <taxon>Photobacterium</taxon>
    </lineage>
</organism>
<dbReference type="Proteomes" id="UP000027192">
    <property type="component" value="Unassembled WGS sequence"/>
</dbReference>
<protein>
    <recommendedName>
        <fullName evidence="4">DUF3108 domain-containing protein</fullName>
    </recommendedName>
</protein>
<comment type="caution">
    <text evidence="2">The sequence shown here is derived from an EMBL/GenBank/DDBJ whole genome shotgun (WGS) entry which is preliminary data.</text>
</comment>